<evidence type="ECO:0000256" key="10">
    <source>
        <dbReference type="RuleBase" id="RU003513"/>
    </source>
</evidence>
<dbReference type="Proteomes" id="UP001596036">
    <property type="component" value="Unassembled WGS sequence"/>
</dbReference>
<proteinExistence type="inferred from homology"/>
<dbReference type="EMBL" id="JBHSNM010000001">
    <property type="protein sequence ID" value="MFC5569097.1"/>
    <property type="molecule type" value="Genomic_DNA"/>
</dbReference>
<feature type="transmembrane region" description="Helical" evidence="11">
    <location>
        <begin position="157"/>
        <end position="175"/>
    </location>
</feature>
<feature type="transmembrane region" description="Helical" evidence="11">
    <location>
        <begin position="101"/>
        <end position="119"/>
    </location>
</feature>
<evidence type="ECO:0000313" key="14">
    <source>
        <dbReference type="Proteomes" id="UP001596036"/>
    </source>
</evidence>
<evidence type="ECO:0000256" key="2">
    <source>
        <dbReference type="ARBA" id="ARBA00022679"/>
    </source>
</evidence>
<evidence type="ECO:0000256" key="3">
    <source>
        <dbReference type="ARBA" id="ARBA00022692"/>
    </source>
</evidence>
<dbReference type="Pfam" id="PF02350">
    <property type="entry name" value="Epimerase_2"/>
    <property type="match status" value="1"/>
</dbReference>
<evidence type="ECO:0000259" key="12">
    <source>
        <dbReference type="Pfam" id="PF02350"/>
    </source>
</evidence>
<evidence type="ECO:0000256" key="6">
    <source>
        <dbReference type="ARBA" id="ARBA00023235"/>
    </source>
</evidence>
<dbReference type="GO" id="GO:0008761">
    <property type="term" value="F:UDP-N-acetylglucosamine 2-epimerase activity"/>
    <property type="evidence" value="ECO:0007669"/>
    <property type="project" value="UniProtKB-EC"/>
</dbReference>
<dbReference type="PANTHER" id="PTHR43174:SF2">
    <property type="entry name" value="UDP-N-ACETYLGLUCOSAMINE 2-EPIMERASE"/>
    <property type="match status" value="1"/>
</dbReference>
<dbReference type="InterPro" id="IPR003331">
    <property type="entry name" value="UDP_GlcNAc_Epimerase_2_dom"/>
</dbReference>
<evidence type="ECO:0000256" key="7">
    <source>
        <dbReference type="ARBA" id="ARBA00036080"/>
    </source>
</evidence>
<name>A0ABW0SKF3_9GAMM</name>
<dbReference type="CDD" id="cd06853">
    <property type="entry name" value="GT_WecA_like"/>
    <property type="match status" value="1"/>
</dbReference>
<comment type="caution">
    <text evidence="13">The sequence shown here is derived from an EMBL/GenBank/DDBJ whole genome shotgun (WGS) entry which is preliminary data.</text>
</comment>
<feature type="transmembrane region" description="Helical" evidence="11">
    <location>
        <begin position="181"/>
        <end position="201"/>
    </location>
</feature>
<feature type="transmembrane region" description="Helical" evidence="11">
    <location>
        <begin position="213"/>
        <end position="234"/>
    </location>
</feature>
<keyword evidence="5 11" id="KW-0472">Membrane</keyword>
<dbReference type="SUPFAM" id="SSF53756">
    <property type="entry name" value="UDP-Glycosyltransferase/glycogen phosphorylase"/>
    <property type="match status" value="1"/>
</dbReference>
<keyword evidence="14" id="KW-1185">Reference proteome</keyword>
<keyword evidence="6 10" id="KW-0413">Isomerase</keyword>
<evidence type="ECO:0000256" key="4">
    <source>
        <dbReference type="ARBA" id="ARBA00022989"/>
    </source>
</evidence>
<feature type="transmembrane region" description="Helical" evidence="11">
    <location>
        <begin position="47"/>
        <end position="66"/>
    </location>
</feature>
<evidence type="ECO:0000256" key="1">
    <source>
        <dbReference type="ARBA" id="ARBA00004141"/>
    </source>
</evidence>
<dbReference type="NCBIfam" id="TIGR00236">
    <property type="entry name" value="wecB"/>
    <property type="match status" value="1"/>
</dbReference>
<dbReference type="EC" id="5.1.3.14" evidence="9"/>
<evidence type="ECO:0000256" key="5">
    <source>
        <dbReference type="ARBA" id="ARBA00023136"/>
    </source>
</evidence>
<feature type="transmembrane region" description="Helical" evidence="11">
    <location>
        <begin position="6"/>
        <end position="27"/>
    </location>
</feature>
<protein>
    <recommendedName>
        <fullName evidence="9">UDP-N-acetylglucosamine 2-epimerase (non-hydrolyzing)</fullName>
        <ecNumber evidence="9">5.1.3.14</ecNumber>
    </recommendedName>
</protein>
<feature type="transmembrane region" description="Helical" evidence="11">
    <location>
        <begin position="246"/>
        <end position="263"/>
    </location>
</feature>
<dbReference type="InterPro" id="IPR000715">
    <property type="entry name" value="Glycosyl_transferase_4"/>
</dbReference>
<feature type="transmembrane region" description="Helical" evidence="11">
    <location>
        <begin position="131"/>
        <end position="150"/>
    </location>
</feature>
<gene>
    <name evidence="13" type="primary">wecB</name>
    <name evidence="13" type="ORF">ACFPN1_03320</name>
</gene>
<evidence type="ECO:0000313" key="13">
    <source>
        <dbReference type="EMBL" id="MFC5569097.1"/>
    </source>
</evidence>
<dbReference type="Pfam" id="PF00953">
    <property type="entry name" value="Glycos_transf_4"/>
    <property type="match status" value="1"/>
</dbReference>
<dbReference type="InterPro" id="IPR029767">
    <property type="entry name" value="WecB-like"/>
</dbReference>
<accession>A0ABW0SKF3</accession>
<keyword evidence="3 11" id="KW-0812">Transmembrane</keyword>
<sequence length="756" mass="80867">MPDARLVAAGSVALTVTLVAIFSLRPLAPRVGLVDRPDMRKRHRGRVPLIGGLCFFTGLVAGLSYLGFLDRFTVSLLVAGAVIMLTGLLDDLFDLSVRARLAIQFCAAIGVIAVTGVYLDSLGHLGSHELRLHLVGIPLTVFAVVGLMNAFNMLDGIDGLAGGLTMVSILAVLAFTTGTGWQALGVLLLLQVLLAAMIPYLGVNLGWPDGRKIFMGDAGSTVIGFLLAWSLIYLSQRHVGRMEPADVLWCVAIPIMDTLAVIVRRLRAGRSPFRPDRQHLHHLLLDAGYSPRLALVVIVGAGGLLAGIGYALREVPDLLDMAVFAGLLALYVLKLPDALRWLGDAGRGESAVGEAVAAALDGEAARALDAIEGLPATGAHPGKVRTLCVLGESQDAIRIAPVASKLCHDTRFATHVCVTDLASEKQRRILELFDLKADFDLGIASPQADPSEITSATLDGIKRVLLELRPDVVLVHGDTPATLAATLAACYQQIPVARLESAAEAMHLPSRTAGGEVNRRVASALASFHFTSCESDSDELVAAGIPRDRIQVTGDTAIDTLRTAIERIGNDRETERALRERFAFLRPDSPLLLVTHREQIDGFAQLGRALRKVARMRPDVDIVYPIALTPDAQRDTQKLGWRPPNVHLVEPLDYLAFAWLMQRAHVVLTGSAEVESEAALLSKPILVLRDAGVDANDPRQLAVDDAAISAGVMALFSDRDAYEALRVAYNEGDAAPSYRIVDALASVPPRSSALAA</sequence>
<evidence type="ECO:0000256" key="8">
    <source>
        <dbReference type="ARBA" id="ARBA00038209"/>
    </source>
</evidence>
<feature type="transmembrane region" description="Helical" evidence="11">
    <location>
        <begin position="72"/>
        <end position="89"/>
    </location>
</feature>
<evidence type="ECO:0000256" key="11">
    <source>
        <dbReference type="SAM" id="Phobius"/>
    </source>
</evidence>
<keyword evidence="2" id="KW-0808">Transferase</keyword>
<comment type="catalytic activity">
    <reaction evidence="7">
        <text>UDP-N-acetyl-alpha-D-glucosamine = UDP-N-acetyl-alpha-D-mannosamine</text>
        <dbReference type="Rhea" id="RHEA:17213"/>
        <dbReference type="ChEBI" id="CHEBI:57705"/>
        <dbReference type="ChEBI" id="CHEBI:68623"/>
        <dbReference type="EC" id="5.1.3.14"/>
    </reaction>
</comment>
<feature type="domain" description="UDP-N-acetylglucosamine 2-epimerase" evidence="12">
    <location>
        <begin position="407"/>
        <end position="744"/>
    </location>
</feature>
<organism evidence="13 14">
    <name type="scientific">Lysobacter yangpyeongensis</name>
    <dbReference type="NCBI Taxonomy" id="346182"/>
    <lineage>
        <taxon>Bacteria</taxon>
        <taxon>Pseudomonadati</taxon>
        <taxon>Pseudomonadota</taxon>
        <taxon>Gammaproteobacteria</taxon>
        <taxon>Lysobacterales</taxon>
        <taxon>Lysobacteraceae</taxon>
        <taxon>Lysobacter</taxon>
    </lineage>
</organism>
<evidence type="ECO:0000256" key="9">
    <source>
        <dbReference type="ARBA" id="ARBA00038858"/>
    </source>
</evidence>
<reference evidence="14" key="1">
    <citation type="journal article" date="2019" name="Int. J. Syst. Evol. Microbiol.">
        <title>The Global Catalogue of Microorganisms (GCM) 10K type strain sequencing project: providing services to taxonomists for standard genome sequencing and annotation.</title>
        <authorList>
            <consortium name="The Broad Institute Genomics Platform"/>
            <consortium name="The Broad Institute Genome Sequencing Center for Infectious Disease"/>
            <person name="Wu L."/>
            <person name="Ma J."/>
        </authorList>
    </citation>
    <scope>NUCLEOTIDE SEQUENCE [LARGE SCALE GENOMIC DNA]</scope>
    <source>
        <strain evidence="14">KACC 11407</strain>
    </source>
</reference>
<comment type="subcellular location">
    <subcellularLocation>
        <location evidence="1">Membrane</location>
        <topology evidence="1">Multi-pass membrane protein</topology>
    </subcellularLocation>
</comment>
<dbReference type="PANTHER" id="PTHR43174">
    <property type="entry name" value="UDP-N-ACETYLGLUCOSAMINE 2-EPIMERASE"/>
    <property type="match status" value="1"/>
</dbReference>
<comment type="similarity">
    <text evidence="8 10">Belongs to the UDP-N-acetylglucosamine 2-epimerase family.</text>
</comment>
<keyword evidence="4 11" id="KW-1133">Transmembrane helix</keyword>
<dbReference type="Gene3D" id="3.40.50.2000">
    <property type="entry name" value="Glycogen Phosphorylase B"/>
    <property type="match status" value="2"/>
</dbReference>
<feature type="transmembrane region" description="Helical" evidence="11">
    <location>
        <begin position="293"/>
        <end position="312"/>
    </location>
</feature>
<dbReference type="RefSeq" id="WP_386752967.1">
    <property type="nucleotide sequence ID" value="NZ_JBHSNM010000001.1"/>
</dbReference>